<dbReference type="Pfam" id="PF13408">
    <property type="entry name" value="Zn_ribbon_recom"/>
    <property type="match status" value="1"/>
</dbReference>
<dbReference type="InterPro" id="IPR036162">
    <property type="entry name" value="Resolvase-like_N_sf"/>
</dbReference>
<dbReference type="PANTHER" id="PTHR30461:SF23">
    <property type="entry name" value="DNA RECOMBINASE-RELATED"/>
    <property type="match status" value="1"/>
</dbReference>
<evidence type="ECO:0000259" key="2">
    <source>
        <dbReference type="PROSITE" id="PS51737"/>
    </source>
</evidence>
<dbReference type="InterPro" id="IPR011109">
    <property type="entry name" value="DNA_bind_recombinase_dom"/>
</dbReference>
<feature type="domain" description="Recombinase" evidence="2">
    <location>
        <begin position="165"/>
        <end position="308"/>
    </location>
</feature>
<feature type="domain" description="Resolvase/invertase-type recombinase catalytic" evidence="1">
    <location>
        <begin position="6"/>
        <end position="159"/>
    </location>
</feature>
<dbReference type="RefSeq" id="WP_349232337.1">
    <property type="nucleotide sequence ID" value="NZ_JBBMFK010000027.1"/>
</dbReference>
<dbReference type="EMBL" id="JBBMFK010000027">
    <property type="protein sequence ID" value="MEQ2444541.1"/>
    <property type="molecule type" value="Genomic_DNA"/>
</dbReference>
<keyword evidence="4" id="KW-1185">Reference proteome</keyword>
<dbReference type="InterPro" id="IPR050639">
    <property type="entry name" value="SSR_resolvase"/>
</dbReference>
<accession>A0ABV1EB74</accession>
<proteinExistence type="predicted"/>
<dbReference type="Pfam" id="PF00239">
    <property type="entry name" value="Resolvase"/>
    <property type="match status" value="1"/>
</dbReference>
<dbReference type="Gene3D" id="3.90.1750.20">
    <property type="entry name" value="Putative Large Serine Recombinase, Chain B, Domain 2"/>
    <property type="match status" value="1"/>
</dbReference>
<dbReference type="Gene3D" id="3.40.50.1390">
    <property type="entry name" value="Resolvase, N-terminal catalytic domain"/>
    <property type="match status" value="1"/>
</dbReference>
<evidence type="ECO:0000313" key="4">
    <source>
        <dbReference type="Proteomes" id="UP001464378"/>
    </source>
</evidence>
<sequence length="514" mass="58287">MSGAVRCAIYTRLSKEDEDRQGDVSESIRNQEALLTAYAADRGWEIFRVYRDEDYSGADRLRPDFNRMLRDAEARRFQVLLCKSQSRFTRDMELVEKYIHGLFPLWGIRFVAVADNADTQVRGNKKARQINGLVNEWYLEDLSENIRTVFDMKRRQGQYIGGAPIYGYRKDPADRHRLMVDPEAAGVVRQIFRWSLEGKGKQEIARLLNARGIPNPNRYKLERGWPGVPPGADGQGLWNKTTVWRILRNEMYTGVMVQGRRKKVSYKSKALIDLPRAQWFRVENTHEAIVDRSLFQAVQQGLSLRARGGGSGTPHPLAGLVKCMDCGAVMSRTTNVRQGKAGPSYLRCGRYADSGGCTRHAVRLDRLVELVAEQVRRYVDLCCPPEALPLLPAAPPETEALERERHVLSARLAKTSQALKALYLDRVEGLVGPEQFWALNQSFLDEQAGLEERLARLEAPPCPESRADASDRAGELLKLEPLPRGLAALLIEKVEVGERNRETGEQQVRITWKF</sequence>
<gene>
    <name evidence="3" type="ORF">WMO64_13830</name>
</gene>
<dbReference type="PROSITE" id="PS51737">
    <property type="entry name" value="RECOMBINASE_DNA_BIND"/>
    <property type="match status" value="1"/>
</dbReference>
<reference evidence="3 4" key="1">
    <citation type="submission" date="2024-03" db="EMBL/GenBank/DDBJ databases">
        <title>Human intestinal bacterial collection.</title>
        <authorList>
            <person name="Pauvert C."/>
            <person name="Hitch T.C.A."/>
            <person name="Clavel T."/>
        </authorList>
    </citation>
    <scope>NUCLEOTIDE SEQUENCE [LARGE SCALE GENOMIC DNA]</scope>
    <source>
        <strain evidence="3 4">CLA-AP-H29</strain>
    </source>
</reference>
<dbReference type="Proteomes" id="UP001464378">
    <property type="component" value="Unassembled WGS sequence"/>
</dbReference>
<dbReference type="InterPro" id="IPR006119">
    <property type="entry name" value="Resolv_N"/>
</dbReference>
<dbReference type="PROSITE" id="PS51736">
    <property type="entry name" value="RECOMBINASES_3"/>
    <property type="match status" value="1"/>
</dbReference>
<dbReference type="SUPFAM" id="SSF53041">
    <property type="entry name" value="Resolvase-like"/>
    <property type="match status" value="1"/>
</dbReference>
<dbReference type="Pfam" id="PF07508">
    <property type="entry name" value="Recombinase"/>
    <property type="match status" value="1"/>
</dbReference>
<dbReference type="InterPro" id="IPR038109">
    <property type="entry name" value="DNA_bind_recomb_sf"/>
</dbReference>
<protein>
    <submittedName>
        <fullName evidence="3">Recombinase family protein</fullName>
    </submittedName>
</protein>
<evidence type="ECO:0000313" key="3">
    <source>
        <dbReference type="EMBL" id="MEQ2444541.1"/>
    </source>
</evidence>
<comment type="caution">
    <text evidence="3">The sequence shown here is derived from an EMBL/GenBank/DDBJ whole genome shotgun (WGS) entry which is preliminary data.</text>
</comment>
<dbReference type="PANTHER" id="PTHR30461">
    <property type="entry name" value="DNA-INVERTASE FROM LAMBDOID PROPHAGE"/>
    <property type="match status" value="1"/>
</dbReference>
<dbReference type="SMART" id="SM00857">
    <property type="entry name" value="Resolvase"/>
    <property type="match status" value="1"/>
</dbReference>
<evidence type="ECO:0000259" key="1">
    <source>
        <dbReference type="PROSITE" id="PS51736"/>
    </source>
</evidence>
<name>A0ABV1EB74_9FIRM</name>
<organism evidence="3 4">
    <name type="scientific">Pseudoflavonifractor intestinihominis</name>
    <dbReference type="NCBI Taxonomy" id="3133171"/>
    <lineage>
        <taxon>Bacteria</taxon>
        <taxon>Bacillati</taxon>
        <taxon>Bacillota</taxon>
        <taxon>Clostridia</taxon>
        <taxon>Eubacteriales</taxon>
        <taxon>Oscillospiraceae</taxon>
        <taxon>Pseudoflavonifractor</taxon>
    </lineage>
</organism>
<dbReference type="InterPro" id="IPR025827">
    <property type="entry name" value="Zn_ribbon_recom_dom"/>
</dbReference>